<gene>
    <name evidence="1" type="ORF">MQE39_07530</name>
</gene>
<dbReference type="AlphaFoldDB" id="A0AB35UKS0"/>
<organism evidence="1 2">
    <name type="scientific">Dielma fastidiosa</name>
    <dbReference type="NCBI Taxonomy" id="1034346"/>
    <lineage>
        <taxon>Bacteria</taxon>
        <taxon>Bacillati</taxon>
        <taxon>Bacillota</taxon>
        <taxon>Erysipelotrichia</taxon>
        <taxon>Erysipelotrichales</taxon>
        <taxon>Erysipelotrichaceae</taxon>
        <taxon>Dielma</taxon>
    </lineage>
</organism>
<reference evidence="1" key="1">
    <citation type="submission" date="2022-03" db="EMBL/GenBank/DDBJ databases">
        <title>First case of bacteraemia caused by Dielma fastidiosa in a patient hospitalised with diverticulitis.</title>
        <authorList>
            <person name="Forman-Ankjaer B."/>
            <person name="Hvid-Jensen F."/>
            <person name="Kobel C.M."/>
            <person name="Greve T."/>
        </authorList>
    </citation>
    <scope>NUCLEOTIDE SEQUENCE</scope>
    <source>
        <strain evidence="1">AUH_DF_2021</strain>
    </source>
</reference>
<proteinExistence type="predicted"/>
<evidence type="ECO:0000313" key="2">
    <source>
        <dbReference type="Proteomes" id="UP001276902"/>
    </source>
</evidence>
<evidence type="ECO:0000313" key="1">
    <source>
        <dbReference type="EMBL" id="MDY5167963.1"/>
    </source>
</evidence>
<dbReference type="RefSeq" id="WP_320883446.1">
    <property type="nucleotide sequence ID" value="NZ_BAABZA010000001.1"/>
</dbReference>
<protein>
    <submittedName>
        <fullName evidence="1">Uncharacterized protein</fullName>
    </submittedName>
</protein>
<comment type="caution">
    <text evidence="1">The sequence shown here is derived from an EMBL/GenBank/DDBJ whole genome shotgun (WGS) entry which is preliminary data.</text>
</comment>
<name>A0AB35UKS0_9FIRM</name>
<dbReference type="Proteomes" id="UP001276902">
    <property type="component" value="Unassembled WGS sequence"/>
</dbReference>
<dbReference type="EMBL" id="JALDAW010000011">
    <property type="protein sequence ID" value="MDY5167963.1"/>
    <property type="molecule type" value="Genomic_DNA"/>
</dbReference>
<sequence length="110" mass="12987">MIKHAAAYREHKPAFEQYEKSADKEKFLRCQESSIIFFESSVKALKQVVQKLPNTIALQAEQDMHVAEKQNEYTEYQKIRSQAKEIETIKRNEDSILEIKGNCKKEYFEI</sequence>
<accession>A0AB35UKS0</accession>